<reference evidence="2" key="2">
    <citation type="submission" date="2015-01" db="EMBL/GenBank/DDBJ databases">
        <title>Evolutionary Origins and Diversification of the Mycorrhizal Mutualists.</title>
        <authorList>
            <consortium name="DOE Joint Genome Institute"/>
            <consortium name="Mycorrhizal Genomics Consortium"/>
            <person name="Kohler A."/>
            <person name="Kuo A."/>
            <person name="Nagy L.G."/>
            <person name="Floudas D."/>
            <person name="Copeland A."/>
            <person name="Barry K.W."/>
            <person name="Cichocki N."/>
            <person name="Veneault-Fourrey C."/>
            <person name="LaButti K."/>
            <person name="Lindquist E.A."/>
            <person name="Lipzen A."/>
            <person name="Lundell T."/>
            <person name="Morin E."/>
            <person name="Murat C."/>
            <person name="Riley R."/>
            <person name="Ohm R."/>
            <person name="Sun H."/>
            <person name="Tunlid A."/>
            <person name="Henrissat B."/>
            <person name="Grigoriev I.V."/>
            <person name="Hibbett D.S."/>
            <person name="Martin F."/>
        </authorList>
    </citation>
    <scope>NUCLEOTIDE SEQUENCE [LARGE SCALE GENOMIC DNA]</scope>
    <source>
        <strain evidence="2">h7</strain>
    </source>
</reference>
<evidence type="ECO:0000313" key="1">
    <source>
        <dbReference type="EMBL" id="KIM47227.1"/>
    </source>
</evidence>
<evidence type="ECO:0000313" key="2">
    <source>
        <dbReference type="Proteomes" id="UP000053424"/>
    </source>
</evidence>
<protein>
    <submittedName>
        <fullName evidence="1">Uncharacterized protein</fullName>
    </submittedName>
</protein>
<accession>A0A0C2Z1Z8</accession>
<sequence length="63" mass="7384">MTRVVTSIRNVVRRGEEPRGCCSLHELGQQRLRLIGFACWDRKMHRLPSNVIIHASYTRYADE</sequence>
<reference evidence="1 2" key="1">
    <citation type="submission" date="2014-04" db="EMBL/GenBank/DDBJ databases">
        <authorList>
            <consortium name="DOE Joint Genome Institute"/>
            <person name="Kuo A."/>
            <person name="Gay G."/>
            <person name="Dore J."/>
            <person name="Kohler A."/>
            <person name="Nagy L.G."/>
            <person name="Floudas D."/>
            <person name="Copeland A."/>
            <person name="Barry K.W."/>
            <person name="Cichocki N."/>
            <person name="Veneault-Fourrey C."/>
            <person name="LaButti K."/>
            <person name="Lindquist E.A."/>
            <person name="Lipzen A."/>
            <person name="Lundell T."/>
            <person name="Morin E."/>
            <person name="Murat C."/>
            <person name="Sun H."/>
            <person name="Tunlid A."/>
            <person name="Henrissat B."/>
            <person name="Grigoriev I.V."/>
            <person name="Hibbett D.S."/>
            <person name="Martin F."/>
            <person name="Nordberg H.P."/>
            <person name="Cantor M.N."/>
            <person name="Hua S.X."/>
        </authorList>
    </citation>
    <scope>NUCLEOTIDE SEQUENCE [LARGE SCALE GENOMIC DNA]</scope>
    <source>
        <strain evidence="2">h7</strain>
    </source>
</reference>
<name>A0A0C2Z1Z8_HEBCY</name>
<dbReference type="AlphaFoldDB" id="A0A0C2Z1Z8"/>
<keyword evidence="2" id="KW-1185">Reference proteome</keyword>
<dbReference type="EMBL" id="KN831770">
    <property type="protein sequence ID" value="KIM47227.1"/>
    <property type="molecule type" value="Genomic_DNA"/>
</dbReference>
<dbReference type="HOGENOM" id="CLU_2886036_0_0_1"/>
<organism evidence="1 2">
    <name type="scientific">Hebeloma cylindrosporum</name>
    <dbReference type="NCBI Taxonomy" id="76867"/>
    <lineage>
        <taxon>Eukaryota</taxon>
        <taxon>Fungi</taxon>
        <taxon>Dikarya</taxon>
        <taxon>Basidiomycota</taxon>
        <taxon>Agaricomycotina</taxon>
        <taxon>Agaricomycetes</taxon>
        <taxon>Agaricomycetidae</taxon>
        <taxon>Agaricales</taxon>
        <taxon>Agaricineae</taxon>
        <taxon>Hymenogastraceae</taxon>
        <taxon>Hebeloma</taxon>
    </lineage>
</organism>
<dbReference type="Proteomes" id="UP000053424">
    <property type="component" value="Unassembled WGS sequence"/>
</dbReference>
<proteinExistence type="predicted"/>
<gene>
    <name evidence="1" type="ORF">M413DRAFT_271565</name>
</gene>